<evidence type="ECO:0000313" key="4">
    <source>
        <dbReference type="EMBL" id="GAH98574.1"/>
    </source>
</evidence>
<evidence type="ECO:0000256" key="3">
    <source>
        <dbReference type="ARBA" id="ARBA00023274"/>
    </source>
</evidence>
<dbReference type="SUPFAM" id="SSF54189">
    <property type="entry name" value="Ribosomal proteins S24e, L23 and L15e"/>
    <property type="match status" value="1"/>
</dbReference>
<keyword evidence="2" id="KW-0689">Ribosomal protein</keyword>
<feature type="non-terminal residue" evidence="4">
    <location>
        <position position="1"/>
    </location>
</feature>
<dbReference type="Gene3D" id="3.30.70.330">
    <property type="match status" value="1"/>
</dbReference>
<keyword evidence="3" id="KW-0687">Ribonucleoprotein</keyword>
<sequence length="80" mass="9167">KDILASGQNKYYFKVAINANKIEIRKAVEELFKVKVIKCDTIKVKGKRKSWGRKSGKRPDWKKAILTLKEGDKITIFEGA</sequence>
<dbReference type="InterPro" id="IPR013025">
    <property type="entry name" value="Ribosomal_uL23-like"/>
</dbReference>
<evidence type="ECO:0000256" key="1">
    <source>
        <dbReference type="ARBA" id="ARBA00006700"/>
    </source>
</evidence>
<dbReference type="EMBL" id="BARU01046010">
    <property type="protein sequence ID" value="GAH98574.1"/>
    <property type="molecule type" value="Genomic_DNA"/>
</dbReference>
<gene>
    <name evidence="4" type="ORF">S03H2_69584</name>
</gene>
<proteinExistence type="inferred from homology"/>
<dbReference type="GO" id="GO:0006412">
    <property type="term" value="P:translation"/>
    <property type="evidence" value="ECO:0007669"/>
    <property type="project" value="InterPro"/>
</dbReference>
<evidence type="ECO:0008006" key="5">
    <source>
        <dbReference type="Google" id="ProtNLM"/>
    </source>
</evidence>
<dbReference type="InterPro" id="IPR012678">
    <property type="entry name" value="Ribosomal_uL23/eL15/eS24_sf"/>
</dbReference>
<dbReference type="InterPro" id="IPR012677">
    <property type="entry name" value="Nucleotide-bd_a/b_plait_sf"/>
</dbReference>
<dbReference type="AlphaFoldDB" id="X1L832"/>
<reference evidence="4" key="1">
    <citation type="journal article" date="2014" name="Front. Microbiol.">
        <title>High frequency of phylogenetically diverse reductive dehalogenase-homologous genes in deep subseafloor sedimentary metagenomes.</title>
        <authorList>
            <person name="Kawai M."/>
            <person name="Futagami T."/>
            <person name="Toyoda A."/>
            <person name="Takaki Y."/>
            <person name="Nishi S."/>
            <person name="Hori S."/>
            <person name="Arai W."/>
            <person name="Tsubouchi T."/>
            <person name="Morono Y."/>
            <person name="Uchiyama I."/>
            <person name="Ito T."/>
            <person name="Fujiyama A."/>
            <person name="Inagaki F."/>
            <person name="Takami H."/>
        </authorList>
    </citation>
    <scope>NUCLEOTIDE SEQUENCE</scope>
    <source>
        <strain evidence="4">Expedition CK06-06</strain>
    </source>
</reference>
<comment type="caution">
    <text evidence="4">The sequence shown here is derived from an EMBL/GenBank/DDBJ whole genome shotgun (WGS) entry which is preliminary data.</text>
</comment>
<organism evidence="4">
    <name type="scientific">marine sediment metagenome</name>
    <dbReference type="NCBI Taxonomy" id="412755"/>
    <lineage>
        <taxon>unclassified sequences</taxon>
        <taxon>metagenomes</taxon>
        <taxon>ecological metagenomes</taxon>
    </lineage>
</organism>
<accession>X1L832</accession>
<protein>
    <recommendedName>
        <fullName evidence="5">50S ribosomal protein L23</fullName>
    </recommendedName>
</protein>
<dbReference type="GO" id="GO:0005840">
    <property type="term" value="C:ribosome"/>
    <property type="evidence" value="ECO:0007669"/>
    <property type="project" value="UniProtKB-KW"/>
</dbReference>
<dbReference type="GO" id="GO:1990904">
    <property type="term" value="C:ribonucleoprotein complex"/>
    <property type="evidence" value="ECO:0007669"/>
    <property type="project" value="UniProtKB-KW"/>
</dbReference>
<dbReference type="NCBIfam" id="NF004363">
    <property type="entry name" value="PRK05738.2-4"/>
    <property type="match status" value="1"/>
</dbReference>
<dbReference type="Pfam" id="PF00276">
    <property type="entry name" value="Ribosomal_L23"/>
    <property type="match status" value="1"/>
</dbReference>
<name>X1L832_9ZZZZ</name>
<comment type="similarity">
    <text evidence="1">Belongs to the universal ribosomal protein uL23 family.</text>
</comment>
<dbReference type="HAMAP" id="MF_01369_B">
    <property type="entry name" value="Ribosomal_uL23_B"/>
    <property type="match status" value="1"/>
</dbReference>
<evidence type="ECO:0000256" key="2">
    <source>
        <dbReference type="ARBA" id="ARBA00022980"/>
    </source>
</evidence>
<dbReference type="GO" id="GO:0003735">
    <property type="term" value="F:structural constituent of ribosome"/>
    <property type="evidence" value="ECO:0007669"/>
    <property type="project" value="InterPro"/>
</dbReference>